<dbReference type="PANTHER" id="PTHR30543">
    <property type="entry name" value="CHROMATE REDUCTASE"/>
    <property type="match status" value="1"/>
</dbReference>
<evidence type="ECO:0000313" key="3">
    <source>
        <dbReference type="Proteomes" id="UP001370348"/>
    </source>
</evidence>
<gene>
    <name evidence="2" type="ORF">LZC94_38585</name>
</gene>
<organism evidence="2 3">
    <name type="scientific">Pendulispora albinea</name>
    <dbReference type="NCBI Taxonomy" id="2741071"/>
    <lineage>
        <taxon>Bacteria</taxon>
        <taxon>Pseudomonadati</taxon>
        <taxon>Myxococcota</taxon>
        <taxon>Myxococcia</taxon>
        <taxon>Myxococcales</taxon>
        <taxon>Sorangiineae</taxon>
        <taxon>Pendulisporaceae</taxon>
        <taxon>Pendulispora</taxon>
    </lineage>
</organism>
<proteinExistence type="predicted"/>
<dbReference type="InterPro" id="IPR050712">
    <property type="entry name" value="NAD(P)H-dep_reductase"/>
</dbReference>
<protein>
    <submittedName>
        <fullName evidence="2">NAD(P)H-dependent oxidoreductase</fullName>
    </submittedName>
</protein>
<dbReference type="SUPFAM" id="SSF52218">
    <property type="entry name" value="Flavoproteins"/>
    <property type="match status" value="1"/>
</dbReference>
<dbReference type="RefSeq" id="WP_394823345.1">
    <property type="nucleotide sequence ID" value="NZ_CP089984.1"/>
</dbReference>
<evidence type="ECO:0000313" key="2">
    <source>
        <dbReference type="EMBL" id="WXB13730.1"/>
    </source>
</evidence>
<sequence>MSTNFRVLGIAGSLRKASYNRALLRAASELAPSGLTIEMVEIGNIPFYDGDVEAQGLPASVQELRERILAADGLLFATPEYNYSIPGVLKNAIDWFSRPPSPPSDRKPVGIIGASGGNGGTMRAQYHLRQVGVMLNWRTFNKPEVFIARAQDKFDAEGKLTDEATRKVLAQHLQEFYDWIALLKK</sequence>
<dbReference type="EMBL" id="CP089984">
    <property type="protein sequence ID" value="WXB13730.1"/>
    <property type="molecule type" value="Genomic_DNA"/>
</dbReference>
<accession>A0ABZ2LSL5</accession>
<reference evidence="2 3" key="1">
    <citation type="submission" date="2021-12" db="EMBL/GenBank/DDBJ databases">
        <title>Discovery of the Pendulisporaceae a myxobacterial family with distinct sporulation behavior and unique specialized metabolism.</title>
        <authorList>
            <person name="Garcia R."/>
            <person name="Popoff A."/>
            <person name="Bader C.D."/>
            <person name="Loehr J."/>
            <person name="Walesch S."/>
            <person name="Walt C."/>
            <person name="Boldt J."/>
            <person name="Bunk B."/>
            <person name="Haeckl F.J.F.P.J."/>
            <person name="Gunesch A.P."/>
            <person name="Birkelbach J."/>
            <person name="Nuebel U."/>
            <person name="Pietschmann T."/>
            <person name="Bach T."/>
            <person name="Mueller R."/>
        </authorList>
    </citation>
    <scope>NUCLEOTIDE SEQUENCE [LARGE SCALE GENOMIC DNA]</scope>
    <source>
        <strain evidence="2 3">MSr11954</strain>
    </source>
</reference>
<dbReference type="InterPro" id="IPR005025">
    <property type="entry name" value="FMN_Rdtase-like_dom"/>
</dbReference>
<feature type="domain" description="NADPH-dependent FMN reductase-like" evidence="1">
    <location>
        <begin position="6"/>
        <end position="151"/>
    </location>
</feature>
<dbReference type="PANTHER" id="PTHR30543:SF21">
    <property type="entry name" value="NAD(P)H-DEPENDENT FMN REDUCTASE LOT6"/>
    <property type="match status" value="1"/>
</dbReference>
<dbReference type="Gene3D" id="3.40.50.360">
    <property type="match status" value="1"/>
</dbReference>
<dbReference type="Proteomes" id="UP001370348">
    <property type="component" value="Chromosome"/>
</dbReference>
<evidence type="ECO:0000259" key="1">
    <source>
        <dbReference type="Pfam" id="PF03358"/>
    </source>
</evidence>
<dbReference type="Pfam" id="PF03358">
    <property type="entry name" value="FMN_red"/>
    <property type="match status" value="1"/>
</dbReference>
<name>A0ABZ2LSL5_9BACT</name>
<keyword evidence="3" id="KW-1185">Reference proteome</keyword>
<dbReference type="InterPro" id="IPR029039">
    <property type="entry name" value="Flavoprotein-like_sf"/>
</dbReference>